<dbReference type="Proteomes" id="UP001524435">
    <property type="component" value="Unassembled WGS sequence"/>
</dbReference>
<name>A0ABT1SMR2_9FIRM</name>
<dbReference type="CDD" id="cd00082">
    <property type="entry name" value="HisKA"/>
    <property type="match status" value="1"/>
</dbReference>
<dbReference type="InterPro" id="IPR050398">
    <property type="entry name" value="HssS/ArlS-like"/>
</dbReference>
<dbReference type="SMART" id="SM00387">
    <property type="entry name" value="HATPase_c"/>
    <property type="match status" value="1"/>
</dbReference>
<dbReference type="InterPro" id="IPR005467">
    <property type="entry name" value="His_kinase_dom"/>
</dbReference>
<feature type="transmembrane region" description="Helical" evidence="14">
    <location>
        <begin position="295"/>
        <end position="316"/>
    </location>
</feature>
<evidence type="ECO:0000256" key="13">
    <source>
        <dbReference type="ARBA" id="ARBA00023136"/>
    </source>
</evidence>
<organism evidence="16 17">
    <name type="scientific">Massilicoli timonensis</name>
    <dbReference type="NCBI Taxonomy" id="2015901"/>
    <lineage>
        <taxon>Bacteria</taxon>
        <taxon>Bacillati</taxon>
        <taxon>Bacillota</taxon>
        <taxon>Erysipelotrichia</taxon>
        <taxon>Erysipelotrichales</taxon>
        <taxon>Erysipelotrichaceae</taxon>
        <taxon>Massilicoli</taxon>
    </lineage>
</organism>
<evidence type="ECO:0000256" key="1">
    <source>
        <dbReference type="ARBA" id="ARBA00000085"/>
    </source>
</evidence>
<keyword evidence="5" id="KW-0597">Phosphoprotein</keyword>
<evidence type="ECO:0000256" key="10">
    <source>
        <dbReference type="ARBA" id="ARBA00022840"/>
    </source>
</evidence>
<proteinExistence type="predicted"/>
<sequence length="733" mass="85012">MKKTTFKYTLLLLAGTAVIAMLTCLLQFPITQYIEKNAYEEIKDQTIPRNSDELIVTLYAQGMLELLQQSESPYHILIDESKLDPEEHDLDYLPDYVESFLQRNWNSWFRNDASALSYSLLLKDQEKESEFTNQPNLRETDMEDGDYLWYVRFSFDENGVVSISELSDTIQTYDYMERLKTAQYHYVQEYLYDLYNEAEQESMQEDPSLQLLPAAYRPIKNADYIIAVPKDISVYDYLFYHQIANPMAVSFQISALLFLGALGLWTIFCLLFPLSYAKTMKGFRAFLHIPLEAHLFFDMILLSIGIAGTIAIPQFYETNLLQIGTNWETPFLIAINGCVFLYVWTSLLAVFLFIQHLKQIKEKGWGSYCKHHILITSLLYKFYRKLCSVDIHNRGVQYIIVFLLINFLFDFFLIRYNTFTHPNIPFMLVVLLYHGFLGYLALHTYRQYQRNYENMRDALHEIETGQFDAQPIKDLGIYQSMNDSIVSIRDGFSKAVADEVKSQKMKTELITNVSHDLKTPLTSIVSYVDLLKNTDATEAEKQAYLDTLEVNASRLKHLIEDLFEVSKASSGAIVLHPIRLDLNELLNQLLVEYRDTLADKQLDVRFQSDADKQYAFLDPQKTYRIFANLLGNIGKYALPNSRVYIEVRETDQITVTFRNISEKEIHFRADEIIERFVRGDSSRNSEGSGLGLSIVQSFVQLQGGTFHIEIDGDLFKAIVHFPLFQSEEEQAED</sequence>
<comment type="subcellular location">
    <subcellularLocation>
        <location evidence="2">Cell membrane</location>
        <topology evidence="2">Multi-pass membrane protein</topology>
    </subcellularLocation>
</comment>
<evidence type="ECO:0000313" key="17">
    <source>
        <dbReference type="Proteomes" id="UP001524435"/>
    </source>
</evidence>
<keyword evidence="6" id="KW-0808">Transferase</keyword>
<dbReference type="InterPro" id="IPR003594">
    <property type="entry name" value="HATPase_dom"/>
</dbReference>
<feature type="transmembrane region" description="Helical" evidence="14">
    <location>
        <begin position="331"/>
        <end position="353"/>
    </location>
</feature>
<comment type="catalytic activity">
    <reaction evidence="1">
        <text>ATP + protein L-histidine = ADP + protein N-phospho-L-histidine.</text>
        <dbReference type="EC" id="2.7.13.3"/>
    </reaction>
</comment>
<evidence type="ECO:0000256" key="14">
    <source>
        <dbReference type="SAM" id="Phobius"/>
    </source>
</evidence>
<keyword evidence="4" id="KW-1003">Cell membrane</keyword>
<accession>A0ABT1SMR2</accession>
<evidence type="ECO:0000256" key="8">
    <source>
        <dbReference type="ARBA" id="ARBA00022741"/>
    </source>
</evidence>
<evidence type="ECO:0000256" key="4">
    <source>
        <dbReference type="ARBA" id="ARBA00022475"/>
    </source>
</evidence>
<dbReference type="Pfam" id="PF02518">
    <property type="entry name" value="HATPase_c"/>
    <property type="match status" value="1"/>
</dbReference>
<reference evidence="16 17" key="1">
    <citation type="submission" date="2022-06" db="EMBL/GenBank/DDBJ databases">
        <title>Isolation of gut microbiota from human fecal samples.</title>
        <authorList>
            <person name="Pamer E.G."/>
            <person name="Barat B."/>
            <person name="Waligurski E."/>
            <person name="Medina S."/>
            <person name="Paddock L."/>
            <person name="Mostad J."/>
        </authorList>
    </citation>
    <scope>NUCLEOTIDE SEQUENCE [LARGE SCALE GENOMIC DNA]</scope>
    <source>
        <strain evidence="16 17">DFI.6.1</strain>
    </source>
</reference>
<dbReference type="RefSeq" id="WP_256198263.1">
    <property type="nucleotide sequence ID" value="NZ_CALVCM010000044.1"/>
</dbReference>
<dbReference type="InterPro" id="IPR036097">
    <property type="entry name" value="HisK_dim/P_sf"/>
</dbReference>
<gene>
    <name evidence="16" type="ORF">NE663_09630</name>
</gene>
<keyword evidence="11 14" id="KW-1133">Transmembrane helix</keyword>
<dbReference type="PANTHER" id="PTHR45528:SF1">
    <property type="entry name" value="SENSOR HISTIDINE KINASE CPXA"/>
    <property type="match status" value="1"/>
</dbReference>
<protein>
    <recommendedName>
        <fullName evidence="3">histidine kinase</fullName>
        <ecNumber evidence="3">2.7.13.3</ecNumber>
    </recommendedName>
</protein>
<feature type="transmembrane region" description="Helical" evidence="14">
    <location>
        <begin position="395"/>
        <end position="414"/>
    </location>
</feature>
<dbReference type="GO" id="GO:0016301">
    <property type="term" value="F:kinase activity"/>
    <property type="evidence" value="ECO:0007669"/>
    <property type="project" value="UniProtKB-KW"/>
</dbReference>
<evidence type="ECO:0000313" key="16">
    <source>
        <dbReference type="EMBL" id="MCQ5122516.1"/>
    </source>
</evidence>
<evidence type="ECO:0000256" key="11">
    <source>
        <dbReference type="ARBA" id="ARBA00022989"/>
    </source>
</evidence>
<dbReference type="InterPro" id="IPR036890">
    <property type="entry name" value="HATPase_C_sf"/>
</dbReference>
<keyword evidence="13 14" id="KW-0472">Membrane</keyword>
<keyword evidence="12" id="KW-0902">Two-component regulatory system</keyword>
<feature type="transmembrane region" description="Helical" evidence="14">
    <location>
        <begin position="426"/>
        <end position="445"/>
    </location>
</feature>
<feature type="domain" description="Histidine kinase" evidence="15">
    <location>
        <begin position="512"/>
        <end position="725"/>
    </location>
</feature>
<evidence type="ECO:0000256" key="3">
    <source>
        <dbReference type="ARBA" id="ARBA00012438"/>
    </source>
</evidence>
<evidence type="ECO:0000259" key="15">
    <source>
        <dbReference type="PROSITE" id="PS50109"/>
    </source>
</evidence>
<evidence type="ECO:0000256" key="9">
    <source>
        <dbReference type="ARBA" id="ARBA00022777"/>
    </source>
</evidence>
<keyword evidence="8" id="KW-0547">Nucleotide-binding</keyword>
<keyword evidence="10" id="KW-0067">ATP-binding</keyword>
<evidence type="ECO:0000256" key="5">
    <source>
        <dbReference type="ARBA" id="ARBA00022553"/>
    </source>
</evidence>
<evidence type="ECO:0000256" key="6">
    <source>
        <dbReference type="ARBA" id="ARBA00022679"/>
    </source>
</evidence>
<dbReference type="EMBL" id="JANGCH010000017">
    <property type="protein sequence ID" value="MCQ5122516.1"/>
    <property type="molecule type" value="Genomic_DNA"/>
</dbReference>
<dbReference type="EC" id="2.7.13.3" evidence="3"/>
<dbReference type="Gene3D" id="1.10.287.130">
    <property type="match status" value="1"/>
</dbReference>
<dbReference type="SUPFAM" id="SSF55874">
    <property type="entry name" value="ATPase domain of HSP90 chaperone/DNA topoisomerase II/histidine kinase"/>
    <property type="match status" value="1"/>
</dbReference>
<comment type="caution">
    <text evidence="16">The sequence shown here is derived from an EMBL/GenBank/DDBJ whole genome shotgun (WGS) entry which is preliminary data.</text>
</comment>
<keyword evidence="17" id="KW-1185">Reference proteome</keyword>
<evidence type="ECO:0000256" key="7">
    <source>
        <dbReference type="ARBA" id="ARBA00022692"/>
    </source>
</evidence>
<feature type="transmembrane region" description="Helical" evidence="14">
    <location>
        <begin position="253"/>
        <end position="274"/>
    </location>
</feature>
<dbReference type="InterPro" id="IPR003661">
    <property type="entry name" value="HisK_dim/P_dom"/>
</dbReference>
<keyword evidence="7 14" id="KW-0812">Transmembrane</keyword>
<keyword evidence="9 16" id="KW-0418">Kinase</keyword>
<evidence type="ECO:0000256" key="12">
    <source>
        <dbReference type="ARBA" id="ARBA00023012"/>
    </source>
</evidence>
<dbReference type="Gene3D" id="3.30.565.10">
    <property type="entry name" value="Histidine kinase-like ATPase, C-terminal domain"/>
    <property type="match status" value="1"/>
</dbReference>
<dbReference type="SMART" id="SM00388">
    <property type="entry name" value="HisKA"/>
    <property type="match status" value="1"/>
</dbReference>
<dbReference type="PANTHER" id="PTHR45528">
    <property type="entry name" value="SENSOR HISTIDINE KINASE CPXA"/>
    <property type="match status" value="1"/>
</dbReference>
<dbReference type="PROSITE" id="PS50109">
    <property type="entry name" value="HIS_KIN"/>
    <property type="match status" value="1"/>
</dbReference>
<evidence type="ECO:0000256" key="2">
    <source>
        <dbReference type="ARBA" id="ARBA00004651"/>
    </source>
</evidence>
<dbReference type="Pfam" id="PF00512">
    <property type="entry name" value="HisKA"/>
    <property type="match status" value="1"/>
</dbReference>
<dbReference type="SUPFAM" id="SSF47384">
    <property type="entry name" value="Homodimeric domain of signal transducing histidine kinase"/>
    <property type="match status" value="1"/>
</dbReference>